<evidence type="ECO:0000313" key="12">
    <source>
        <dbReference type="EMBL" id="TPE62615.1"/>
    </source>
</evidence>
<dbReference type="InterPro" id="IPR036837">
    <property type="entry name" value="Cation_efflux_CTD_sf"/>
</dbReference>
<dbReference type="InterPro" id="IPR002524">
    <property type="entry name" value="Cation_efflux"/>
</dbReference>
<feature type="transmembrane region" description="Helical" evidence="9">
    <location>
        <begin position="83"/>
        <end position="102"/>
    </location>
</feature>
<dbReference type="PANTHER" id="PTHR11562:SF17">
    <property type="entry name" value="RE54080P-RELATED"/>
    <property type="match status" value="1"/>
</dbReference>
<dbReference type="GO" id="GO:0005886">
    <property type="term" value="C:plasma membrane"/>
    <property type="evidence" value="ECO:0007669"/>
    <property type="project" value="TreeGrafter"/>
</dbReference>
<comment type="similarity">
    <text evidence="2">Belongs to the cation diffusion facilitator (CDF) transporter (TC 2.A.4) family. SLC30A subfamily.</text>
</comment>
<comment type="caution">
    <text evidence="12">The sequence shown here is derived from an EMBL/GenBank/DDBJ whole genome shotgun (WGS) entry which is preliminary data.</text>
</comment>
<dbReference type="InterPro" id="IPR027470">
    <property type="entry name" value="Cation_efflux_CTD"/>
</dbReference>
<dbReference type="Proteomes" id="UP000319897">
    <property type="component" value="Unassembled WGS sequence"/>
</dbReference>
<gene>
    <name evidence="12" type="ORF">FJQ54_05345</name>
</gene>
<keyword evidence="5" id="KW-0862">Zinc</keyword>
<protein>
    <submittedName>
        <fullName evidence="12">Cation transporter</fullName>
    </submittedName>
</protein>
<feature type="transmembrane region" description="Helical" evidence="9">
    <location>
        <begin position="16"/>
        <end position="37"/>
    </location>
</feature>
<keyword evidence="7" id="KW-0406">Ion transport</keyword>
<dbReference type="NCBIfam" id="TIGR01297">
    <property type="entry name" value="CDF"/>
    <property type="match status" value="1"/>
</dbReference>
<dbReference type="InterPro" id="IPR058533">
    <property type="entry name" value="Cation_efflux_TM"/>
</dbReference>
<evidence type="ECO:0000259" key="10">
    <source>
        <dbReference type="Pfam" id="PF01545"/>
    </source>
</evidence>
<evidence type="ECO:0000313" key="13">
    <source>
        <dbReference type="Proteomes" id="UP000319897"/>
    </source>
</evidence>
<dbReference type="SUPFAM" id="SSF161111">
    <property type="entry name" value="Cation efflux protein transmembrane domain-like"/>
    <property type="match status" value="1"/>
</dbReference>
<feature type="transmembrane region" description="Helical" evidence="9">
    <location>
        <begin position="154"/>
        <end position="175"/>
    </location>
</feature>
<evidence type="ECO:0000256" key="4">
    <source>
        <dbReference type="ARBA" id="ARBA00022692"/>
    </source>
</evidence>
<comment type="subcellular location">
    <subcellularLocation>
        <location evidence="1">Membrane</location>
        <topology evidence="1">Multi-pass membrane protein</topology>
    </subcellularLocation>
</comment>
<sequence length="296" mass="31416">MSSGHEPGANANTRRLTWALLLTGGFLIIEVIGAYIYNSLALLSDAGHMLTDVSALAIALTAIKVGSKAPDDEHSFGYRRFEILAAAFNALMLFAVAAYVLVEGVQRLREPAEVQSMGMLVVATAGLVINLVSMKLLSAGKDGSLNVKGAWLEVWADMIGSIGVIAGAILIRFTGWSWVDPAIAILIGLWVLPRGWALLQDTTHVLLEGAPDGLNVADVREAIAQIQGVSTVHDLHLWSLSSDDRNASVHLLLATDADHEAVRAEVAVMLAQTFGISHATVQTESLPCASTGIPHK</sequence>
<proteinExistence type="inferred from homology"/>
<evidence type="ECO:0000256" key="3">
    <source>
        <dbReference type="ARBA" id="ARBA00022448"/>
    </source>
</evidence>
<dbReference type="PANTHER" id="PTHR11562">
    <property type="entry name" value="CATION EFFLUX PROTEIN/ ZINC TRANSPORTER"/>
    <property type="match status" value="1"/>
</dbReference>
<dbReference type="InterPro" id="IPR027469">
    <property type="entry name" value="Cation_efflux_TMD_sf"/>
</dbReference>
<feature type="domain" description="Cation efflux protein transmembrane" evidence="10">
    <location>
        <begin position="18"/>
        <end position="207"/>
    </location>
</feature>
<evidence type="ECO:0000256" key="9">
    <source>
        <dbReference type="SAM" id="Phobius"/>
    </source>
</evidence>
<evidence type="ECO:0000259" key="11">
    <source>
        <dbReference type="Pfam" id="PF16916"/>
    </source>
</evidence>
<evidence type="ECO:0000256" key="8">
    <source>
        <dbReference type="ARBA" id="ARBA00023136"/>
    </source>
</evidence>
<dbReference type="InterPro" id="IPR050681">
    <property type="entry name" value="CDF/SLC30A"/>
</dbReference>
<reference evidence="12 13" key="1">
    <citation type="submission" date="2019-06" db="EMBL/GenBank/DDBJ databases">
        <authorList>
            <person name="Lee I."/>
            <person name="Jang G.I."/>
            <person name="Hwang C.Y."/>
        </authorList>
    </citation>
    <scope>NUCLEOTIDE SEQUENCE [LARGE SCALE GENOMIC DNA]</scope>
    <source>
        <strain evidence="12 13">PAMC 28131</strain>
    </source>
</reference>
<feature type="transmembrane region" description="Helical" evidence="9">
    <location>
        <begin position="114"/>
        <end position="133"/>
    </location>
</feature>
<dbReference type="AlphaFoldDB" id="A0A501XQ77"/>
<keyword evidence="5" id="KW-0864">Zinc transport</keyword>
<evidence type="ECO:0000256" key="5">
    <source>
        <dbReference type="ARBA" id="ARBA00022906"/>
    </source>
</evidence>
<keyword evidence="3" id="KW-0813">Transport</keyword>
<dbReference type="GO" id="GO:0005385">
    <property type="term" value="F:zinc ion transmembrane transporter activity"/>
    <property type="evidence" value="ECO:0007669"/>
    <property type="project" value="TreeGrafter"/>
</dbReference>
<feature type="domain" description="Cation efflux protein cytoplasmic" evidence="11">
    <location>
        <begin position="211"/>
        <end position="285"/>
    </location>
</feature>
<dbReference type="SUPFAM" id="SSF160240">
    <property type="entry name" value="Cation efflux protein cytoplasmic domain-like"/>
    <property type="match status" value="1"/>
</dbReference>
<dbReference type="OrthoDB" id="9809646at2"/>
<keyword evidence="8 9" id="KW-0472">Membrane</keyword>
<evidence type="ECO:0000256" key="1">
    <source>
        <dbReference type="ARBA" id="ARBA00004141"/>
    </source>
</evidence>
<keyword evidence="4 9" id="KW-0812">Transmembrane</keyword>
<evidence type="ECO:0000256" key="7">
    <source>
        <dbReference type="ARBA" id="ARBA00023065"/>
    </source>
</evidence>
<dbReference type="EMBL" id="VFSU01000017">
    <property type="protein sequence ID" value="TPE62615.1"/>
    <property type="molecule type" value="Genomic_DNA"/>
</dbReference>
<dbReference type="Pfam" id="PF16916">
    <property type="entry name" value="ZT_dimer"/>
    <property type="match status" value="1"/>
</dbReference>
<name>A0A501XQ77_9SPHN</name>
<keyword evidence="13" id="KW-1185">Reference proteome</keyword>
<evidence type="ECO:0000256" key="6">
    <source>
        <dbReference type="ARBA" id="ARBA00022989"/>
    </source>
</evidence>
<dbReference type="Gene3D" id="1.20.1510.10">
    <property type="entry name" value="Cation efflux protein transmembrane domain"/>
    <property type="match status" value="1"/>
</dbReference>
<dbReference type="Pfam" id="PF01545">
    <property type="entry name" value="Cation_efflux"/>
    <property type="match status" value="1"/>
</dbReference>
<dbReference type="RefSeq" id="WP_140927387.1">
    <property type="nucleotide sequence ID" value="NZ_VFSU01000017.1"/>
</dbReference>
<evidence type="ECO:0000256" key="2">
    <source>
        <dbReference type="ARBA" id="ARBA00008873"/>
    </source>
</evidence>
<organism evidence="12 13">
    <name type="scientific">Sandaracinobacter neustonicus</name>
    <dbReference type="NCBI Taxonomy" id="1715348"/>
    <lineage>
        <taxon>Bacteria</taxon>
        <taxon>Pseudomonadati</taxon>
        <taxon>Pseudomonadota</taxon>
        <taxon>Alphaproteobacteria</taxon>
        <taxon>Sphingomonadales</taxon>
        <taxon>Sphingosinicellaceae</taxon>
        <taxon>Sandaracinobacter</taxon>
    </lineage>
</organism>
<keyword evidence="6 9" id="KW-1133">Transmembrane helix</keyword>
<accession>A0A501XQ77</accession>